<dbReference type="InterPro" id="IPR010227">
    <property type="entry name" value="NADH_Q_OxRdtase_chainM/4"/>
</dbReference>
<dbReference type="EMBL" id="AP023215">
    <property type="protein sequence ID" value="BCG49538.1"/>
    <property type="molecule type" value="Genomic_DNA"/>
</dbReference>
<feature type="transmembrane region" description="Helical" evidence="7">
    <location>
        <begin position="360"/>
        <end position="384"/>
    </location>
</feature>
<gene>
    <name evidence="9" type="primary">nuoM</name>
    <name evidence="9" type="ORF">PADco_1180</name>
</gene>
<dbReference type="GO" id="GO:0012505">
    <property type="term" value="C:endomembrane system"/>
    <property type="evidence" value="ECO:0007669"/>
    <property type="project" value="UniProtKB-SubCell"/>
</dbReference>
<accession>A0A7R6VYN3</accession>
<evidence type="ECO:0000256" key="3">
    <source>
        <dbReference type="ARBA" id="ARBA00022692"/>
    </source>
</evidence>
<evidence type="ECO:0000256" key="6">
    <source>
        <dbReference type="RuleBase" id="RU000320"/>
    </source>
</evidence>
<feature type="transmembrane region" description="Helical" evidence="7">
    <location>
        <begin position="454"/>
        <end position="471"/>
    </location>
</feature>
<dbReference type="Proteomes" id="UP000595708">
    <property type="component" value="Chromosome"/>
</dbReference>
<dbReference type="InterPro" id="IPR001750">
    <property type="entry name" value="ND/Mrp_TM"/>
</dbReference>
<dbReference type="NCBIfam" id="TIGR01972">
    <property type="entry name" value="NDH_I_M"/>
    <property type="match status" value="1"/>
</dbReference>
<dbReference type="GO" id="GO:0016020">
    <property type="term" value="C:membrane"/>
    <property type="evidence" value="ECO:0007669"/>
    <property type="project" value="UniProtKB-SubCell"/>
</dbReference>
<feature type="transmembrane region" description="Helical" evidence="7">
    <location>
        <begin position="34"/>
        <end position="58"/>
    </location>
</feature>
<proteinExistence type="inferred from homology"/>
<dbReference type="PANTHER" id="PTHR43507:SF1">
    <property type="entry name" value="NADH-UBIQUINONE OXIDOREDUCTASE CHAIN 4"/>
    <property type="match status" value="1"/>
</dbReference>
<dbReference type="AlphaFoldDB" id="A0A7R6VYN3"/>
<dbReference type="InterPro" id="IPR003918">
    <property type="entry name" value="NADH_UbQ_OxRdtase"/>
</dbReference>
<dbReference type="Pfam" id="PF00361">
    <property type="entry name" value="Proton_antipo_M"/>
    <property type="match status" value="1"/>
</dbReference>
<evidence type="ECO:0000256" key="2">
    <source>
        <dbReference type="ARBA" id="ARBA00009025"/>
    </source>
</evidence>
<keyword evidence="4 7" id="KW-1133">Transmembrane helix</keyword>
<feature type="transmembrane region" description="Helical" evidence="7">
    <location>
        <begin position="169"/>
        <end position="190"/>
    </location>
</feature>
<dbReference type="NCBIfam" id="NF004501">
    <property type="entry name" value="PRK05846.1-5"/>
    <property type="match status" value="1"/>
</dbReference>
<comment type="similarity">
    <text evidence="2">Belongs to the complex I subunit 4 family.</text>
</comment>
<evidence type="ECO:0000259" key="8">
    <source>
        <dbReference type="Pfam" id="PF00361"/>
    </source>
</evidence>
<dbReference type="GO" id="GO:0003954">
    <property type="term" value="F:NADH dehydrogenase activity"/>
    <property type="evidence" value="ECO:0007669"/>
    <property type="project" value="TreeGrafter"/>
</dbReference>
<dbReference type="GO" id="GO:0048039">
    <property type="term" value="F:ubiquinone binding"/>
    <property type="evidence" value="ECO:0007669"/>
    <property type="project" value="TreeGrafter"/>
</dbReference>
<sequence>MLLSTFPILSISIWTPIVCGLLIFTIFRNKNSQLIRILSLISALFSFFITLPIFKYFNIQFHGIQFIEKKIWIDYFNIYYFIGIDGLSLWFIPLTAFITLIIILISLDIKKKSAEYMSAFLILSGLIIGAFCALDGMLFYIFFEATLIPIFIIIGTWGGSNRSYAAIKFFLYTLMGSLLMLISIIYLYFISNKSFNILIWHQLPITKIEQIWLFITFFIAFSIKIPIWPMHTWLPDAHVEAPTEGSVILAAIMLKLGCYGLLRFSLPIFPDASYYFSNFIITLSLISIIYISLIAIVQIDIKKLIAYSSIAHMGFVILGIFMLTKIGIQGAIIQMISHALISSAMFISIGFLYNQIHTRLISNFGGIVNVIPHFSVFFIIFSLANCSLPGTSGFIGEFMIILSVVKFNFWIGALTATALIFSAAYSLLLSKNIIFGTITNNKIIKLTNFNKREFLILGLFIILIIFIGLYPKPIVNSMKVSISDLLKHVVISKINYNNDK</sequence>
<protein>
    <submittedName>
        <fullName evidence="9">NADH-quinone oxidoreductase subunit M</fullName>
    </submittedName>
</protein>
<reference evidence="9 10" key="1">
    <citation type="journal article" date="2020" name="Genome Biol. Evol.">
        <title>Comparative Genomics Underlines Multiple Roles of Profftella, an Obligate Symbiont of Psyllids: Providing Toxins, Vitamins, and Carotenoids.</title>
        <authorList>
            <person name="Nakabachi A."/>
            <person name="Piel J."/>
            <person name="Malenovsky I."/>
            <person name="Hirose Y."/>
        </authorList>
    </citation>
    <scope>NUCLEOTIDE SEQUENCE [LARGE SCALE GENOMIC DNA]</scope>
    <source>
        <strain evidence="9 10">Dco</strain>
    </source>
</reference>
<dbReference type="GO" id="GO:0008137">
    <property type="term" value="F:NADH dehydrogenase (ubiquinone) activity"/>
    <property type="evidence" value="ECO:0007669"/>
    <property type="project" value="InterPro"/>
</dbReference>
<dbReference type="PRINTS" id="PR01437">
    <property type="entry name" value="NUOXDRDTASE4"/>
</dbReference>
<feature type="transmembrane region" description="Helical" evidence="7">
    <location>
        <begin position="409"/>
        <end position="434"/>
    </location>
</feature>
<dbReference type="PANTHER" id="PTHR43507">
    <property type="entry name" value="NADH-UBIQUINONE OXIDOREDUCTASE CHAIN 4"/>
    <property type="match status" value="1"/>
</dbReference>
<dbReference type="GO" id="GO:0042773">
    <property type="term" value="P:ATP synthesis coupled electron transport"/>
    <property type="evidence" value="ECO:0007669"/>
    <property type="project" value="InterPro"/>
</dbReference>
<keyword evidence="5 7" id="KW-0472">Membrane</keyword>
<feature type="transmembrane region" description="Helical" evidence="7">
    <location>
        <begin position="304"/>
        <end position="326"/>
    </location>
</feature>
<dbReference type="GO" id="GO:0015990">
    <property type="term" value="P:electron transport coupled proton transport"/>
    <property type="evidence" value="ECO:0007669"/>
    <property type="project" value="TreeGrafter"/>
</dbReference>
<feature type="transmembrane region" description="Helical" evidence="7">
    <location>
        <begin position="6"/>
        <end position="27"/>
    </location>
</feature>
<feature type="transmembrane region" description="Helical" evidence="7">
    <location>
        <begin position="332"/>
        <end position="353"/>
    </location>
</feature>
<keyword evidence="3 6" id="KW-0812">Transmembrane</keyword>
<dbReference type="RefSeq" id="WP_201329878.1">
    <property type="nucleotide sequence ID" value="NZ_AP023215.1"/>
</dbReference>
<feature type="transmembrane region" description="Helical" evidence="7">
    <location>
        <begin position="210"/>
        <end position="227"/>
    </location>
</feature>
<feature type="transmembrane region" description="Helical" evidence="7">
    <location>
        <begin position="114"/>
        <end position="131"/>
    </location>
</feature>
<organism evidence="9 10">
    <name type="scientific">Candidatus Profftella armatura</name>
    <name type="common">Diaphorina cf. continua</name>
    <dbReference type="NCBI Taxonomy" id="2661583"/>
    <lineage>
        <taxon>Bacteria</taxon>
        <taxon>Pseudomonadati</taxon>
        <taxon>Pseudomonadota</taxon>
        <taxon>Betaproteobacteria</taxon>
        <taxon>Candidatus Profftella</taxon>
    </lineage>
</organism>
<evidence type="ECO:0000256" key="1">
    <source>
        <dbReference type="ARBA" id="ARBA00004127"/>
    </source>
</evidence>
<comment type="subcellular location">
    <subcellularLocation>
        <location evidence="1">Endomembrane system</location>
        <topology evidence="1">Multi-pass membrane protein</topology>
    </subcellularLocation>
    <subcellularLocation>
        <location evidence="6">Membrane</location>
        <topology evidence="6">Multi-pass membrane protein</topology>
    </subcellularLocation>
</comment>
<evidence type="ECO:0000256" key="5">
    <source>
        <dbReference type="ARBA" id="ARBA00023136"/>
    </source>
</evidence>
<name>A0A7R6VYN3_9PROT</name>
<feature type="transmembrane region" description="Helical" evidence="7">
    <location>
        <begin position="275"/>
        <end position="297"/>
    </location>
</feature>
<feature type="domain" description="NADH:quinone oxidoreductase/Mrp antiporter transmembrane" evidence="8">
    <location>
        <begin position="135"/>
        <end position="417"/>
    </location>
</feature>
<keyword evidence="10" id="KW-1185">Reference proteome</keyword>
<evidence type="ECO:0000313" key="10">
    <source>
        <dbReference type="Proteomes" id="UP000595708"/>
    </source>
</evidence>
<feature type="transmembrane region" description="Helical" evidence="7">
    <location>
        <begin position="78"/>
        <end position="107"/>
    </location>
</feature>
<evidence type="ECO:0000256" key="4">
    <source>
        <dbReference type="ARBA" id="ARBA00022989"/>
    </source>
</evidence>
<evidence type="ECO:0000256" key="7">
    <source>
        <dbReference type="SAM" id="Phobius"/>
    </source>
</evidence>
<evidence type="ECO:0000313" key="9">
    <source>
        <dbReference type="EMBL" id="BCG49538.1"/>
    </source>
</evidence>
<dbReference type="KEGG" id="parm:PADco_1180"/>